<organism evidence="3 4">
    <name type="scientific">Varibaculum cambriense</name>
    <dbReference type="NCBI Taxonomy" id="184870"/>
    <lineage>
        <taxon>Bacteria</taxon>
        <taxon>Bacillati</taxon>
        <taxon>Actinomycetota</taxon>
        <taxon>Actinomycetes</taxon>
        <taxon>Actinomycetales</taxon>
        <taxon>Actinomycetaceae</taxon>
        <taxon>Varibaculum</taxon>
    </lineage>
</organism>
<gene>
    <name evidence="3" type="ORF">CJ240_07660</name>
</gene>
<feature type="compositionally biased region" description="Low complexity" evidence="2">
    <location>
        <begin position="62"/>
        <end position="81"/>
    </location>
</feature>
<dbReference type="Proteomes" id="UP000243201">
    <property type="component" value="Unassembled WGS sequence"/>
</dbReference>
<keyword evidence="4" id="KW-1185">Reference proteome</keyword>
<accession>A0ABX4UNK3</accession>
<name>A0ABX4UNK3_9ACTO</name>
<evidence type="ECO:0000256" key="1">
    <source>
        <dbReference type="SAM" id="Coils"/>
    </source>
</evidence>
<reference evidence="3 4" key="1">
    <citation type="submission" date="2017-09" db="EMBL/GenBank/DDBJ databases">
        <title>Bacterial strain isolated from the female urinary microbiota.</title>
        <authorList>
            <person name="Thomas-White K."/>
            <person name="Kumar N."/>
            <person name="Forster S."/>
            <person name="Putonti C."/>
            <person name="Lawley T."/>
            <person name="Wolfe A.J."/>
        </authorList>
    </citation>
    <scope>NUCLEOTIDE SEQUENCE [LARGE SCALE GENOMIC DNA]</scope>
    <source>
        <strain evidence="3 4">UMB0744</strain>
    </source>
</reference>
<keyword evidence="1" id="KW-0175">Coiled coil</keyword>
<feature type="region of interest" description="Disordered" evidence="2">
    <location>
        <begin position="59"/>
        <end position="121"/>
    </location>
</feature>
<dbReference type="RefSeq" id="WP_022865362.1">
    <property type="nucleotide sequence ID" value="NZ_PNGC01000003.1"/>
</dbReference>
<evidence type="ECO:0000313" key="4">
    <source>
        <dbReference type="Proteomes" id="UP000243201"/>
    </source>
</evidence>
<evidence type="ECO:0000313" key="3">
    <source>
        <dbReference type="EMBL" id="PMB88887.1"/>
    </source>
</evidence>
<sequence>MVPINQTQYLVLQWLSTGIGQPPNEAWKLSARALANRKLVTISRKAGIYTATVTNEGKRYLQNNSPTSSSPKSPRQSSTPKVPAARKSARGKAPTSTTIKRTKKKYHPAVRSLSNHRGALPRDCEAQQRAIDAADALVKAIIAAGFKLEGHEQPTKSPITNRDPFTGCPLVTIKTEHLELVVTVGEQLKRIPHELTAKEKADNANKTWFWERSYDYIRTGKTFFRIKNSYDTKKYLETDRKPLVEYVPRLLSYVTEMETQAQEREEAAKRAAIERAEREEQARILSSRRKAYDVWEKELVSGFDDWDRLQRLRQFIDTLAAVNDSENAQSFIKWSRDYADALDPVKNFQPPASELPDLSHQERARYGEFKEQASRYGYGW</sequence>
<evidence type="ECO:0000256" key="2">
    <source>
        <dbReference type="SAM" id="MobiDB-lite"/>
    </source>
</evidence>
<comment type="caution">
    <text evidence="3">The sequence shown here is derived from an EMBL/GenBank/DDBJ whole genome shotgun (WGS) entry which is preliminary data.</text>
</comment>
<dbReference type="GeneID" id="78353026"/>
<protein>
    <recommendedName>
        <fullName evidence="5">MarR family transcriptional regulator</fullName>
    </recommendedName>
</protein>
<feature type="coiled-coil region" evidence="1">
    <location>
        <begin position="254"/>
        <end position="282"/>
    </location>
</feature>
<evidence type="ECO:0008006" key="5">
    <source>
        <dbReference type="Google" id="ProtNLM"/>
    </source>
</evidence>
<proteinExistence type="predicted"/>
<dbReference type="EMBL" id="PNGC01000003">
    <property type="protein sequence ID" value="PMB88887.1"/>
    <property type="molecule type" value="Genomic_DNA"/>
</dbReference>